<dbReference type="GO" id="GO:1990904">
    <property type="term" value="C:ribonucleoprotein complex"/>
    <property type="evidence" value="ECO:0007669"/>
    <property type="project" value="UniProtKB-KW"/>
</dbReference>
<dbReference type="CDD" id="cd06089">
    <property type="entry name" value="KOW_RPL26"/>
    <property type="match status" value="1"/>
</dbReference>
<protein>
    <recommendedName>
        <fullName evidence="7">KOW domain-containing protein</fullName>
    </recommendedName>
</protein>
<dbReference type="GO" id="GO:0006412">
    <property type="term" value="P:translation"/>
    <property type="evidence" value="ECO:0007669"/>
    <property type="project" value="InterPro"/>
</dbReference>
<comment type="caution">
    <text evidence="5">The sequence shown here is derived from an EMBL/GenBank/DDBJ whole genome shotgun (WGS) entry which is preliminary data.</text>
</comment>
<dbReference type="RefSeq" id="XP_040792451.1">
    <property type="nucleotide sequence ID" value="XM_040927976.1"/>
</dbReference>
<dbReference type="InterPro" id="IPR008991">
    <property type="entry name" value="Translation_prot_SH3-like_sf"/>
</dbReference>
<comment type="similarity">
    <text evidence="1">Belongs to the universal ribosomal protein uL24 family.</text>
</comment>
<evidence type="ECO:0000256" key="4">
    <source>
        <dbReference type="SAM" id="MobiDB-lite"/>
    </source>
</evidence>
<organism evidence="5 6">
    <name type="scientific">Cucurbitaria berberidis CBS 394.84</name>
    <dbReference type="NCBI Taxonomy" id="1168544"/>
    <lineage>
        <taxon>Eukaryota</taxon>
        <taxon>Fungi</taxon>
        <taxon>Dikarya</taxon>
        <taxon>Ascomycota</taxon>
        <taxon>Pezizomycotina</taxon>
        <taxon>Dothideomycetes</taxon>
        <taxon>Pleosporomycetidae</taxon>
        <taxon>Pleosporales</taxon>
        <taxon>Pleosporineae</taxon>
        <taxon>Cucurbitariaceae</taxon>
        <taxon>Cucurbitaria</taxon>
    </lineage>
</organism>
<dbReference type="InterPro" id="IPR005825">
    <property type="entry name" value="Ribosomal_uL24_CS"/>
</dbReference>
<dbReference type="GO" id="GO:0005840">
    <property type="term" value="C:ribosome"/>
    <property type="evidence" value="ECO:0007669"/>
    <property type="project" value="UniProtKB-KW"/>
</dbReference>
<proteinExistence type="inferred from homology"/>
<evidence type="ECO:0000256" key="1">
    <source>
        <dbReference type="ARBA" id="ARBA00010618"/>
    </source>
</evidence>
<reference evidence="5" key="1">
    <citation type="submission" date="2020-01" db="EMBL/GenBank/DDBJ databases">
        <authorList>
            <consortium name="DOE Joint Genome Institute"/>
            <person name="Haridas S."/>
            <person name="Albert R."/>
            <person name="Binder M."/>
            <person name="Bloem J."/>
            <person name="Labutti K."/>
            <person name="Salamov A."/>
            <person name="Andreopoulos B."/>
            <person name="Baker S.E."/>
            <person name="Barry K."/>
            <person name="Bills G."/>
            <person name="Bluhm B.H."/>
            <person name="Cannon C."/>
            <person name="Castanera R."/>
            <person name="Culley D.E."/>
            <person name="Daum C."/>
            <person name="Ezra D."/>
            <person name="Gonzalez J.B."/>
            <person name="Henrissat B."/>
            <person name="Kuo A."/>
            <person name="Liang C."/>
            <person name="Lipzen A."/>
            <person name="Lutzoni F."/>
            <person name="Magnuson J."/>
            <person name="Mondo S."/>
            <person name="Nolan M."/>
            <person name="Ohm R."/>
            <person name="Pangilinan J."/>
            <person name="Park H.-J."/>
            <person name="Ramirez L."/>
            <person name="Alfaro M."/>
            <person name="Sun H."/>
            <person name="Tritt A."/>
            <person name="Yoshinaga Y."/>
            <person name="Zwiers L.-H."/>
            <person name="Turgeon B.G."/>
            <person name="Goodwin S.B."/>
            <person name="Spatafora J.W."/>
            <person name="Crous P.W."/>
            <person name="Grigoriev I.V."/>
        </authorList>
    </citation>
    <scope>NUCLEOTIDE SEQUENCE</scope>
    <source>
        <strain evidence="5">CBS 394.84</strain>
    </source>
</reference>
<gene>
    <name evidence="5" type="ORF">K460DRAFT_274697</name>
</gene>
<dbReference type="InterPro" id="IPR003256">
    <property type="entry name" value="Ribosomal_uL24"/>
</dbReference>
<evidence type="ECO:0000313" key="5">
    <source>
        <dbReference type="EMBL" id="KAF1849888.1"/>
    </source>
</evidence>
<keyword evidence="2" id="KW-0689">Ribosomal protein</keyword>
<evidence type="ECO:0008006" key="7">
    <source>
        <dbReference type="Google" id="ProtNLM"/>
    </source>
</evidence>
<name>A0A9P4GNS8_9PLEO</name>
<dbReference type="InterPro" id="IPR041988">
    <property type="entry name" value="Ribosomal_uL24_KOW"/>
</dbReference>
<dbReference type="PANTHER" id="PTHR12903">
    <property type="entry name" value="MITOCHONDRIAL RIBOSOMAL PROTEIN L24"/>
    <property type="match status" value="1"/>
</dbReference>
<evidence type="ECO:0000256" key="3">
    <source>
        <dbReference type="ARBA" id="ARBA00023274"/>
    </source>
</evidence>
<evidence type="ECO:0000313" key="6">
    <source>
        <dbReference type="Proteomes" id="UP000800039"/>
    </source>
</evidence>
<dbReference type="GO" id="GO:0003735">
    <property type="term" value="F:structural constituent of ribosome"/>
    <property type="evidence" value="ECO:0007669"/>
    <property type="project" value="InterPro"/>
</dbReference>
<keyword evidence="3" id="KW-0687">Ribonucleoprotein</keyword>
<dbReference type="AlphaFoldDB" id="A0A9P4GNS8"/>
<dbReference type="Proteomes" id="UP000800039">
    <property type="component" value="Unassembled WGS sequence"/>
</dbReference>
<dbReference type="GeneID" id="63845229"/>
<feature type="region of interest" description="Disordered" evidence="4">
    <location>
        <begin position="493"/>
        <end position="515"/>
    </location>
</feature>
<keyword evidence="6" id="KW-1185">Reference proteome</keyword>
<dbReference type="InterPro" id="IPR014722">
    <property type="entry name" value="Rib_uL2_dom2"/>
</dbReference>
<feature type="compositionally biased region" description="Basic and acidic residues" evidence="4">
    <location>
        <begin position="506"/>
        <end position="515"/>
    </location>
</feature>
<dbReference type="SUPFAM" id="SSF50104">
    <property type="entry name" value="Translation proteins SH3-like domain"/>
    <property type="match status" value="1"/>
</dbReference>
<dbReference type="PROSITE" id="PS01108">
    <property type="entry name" value="RIBOSOMAL_L24"/>
    <property type="match status" value="1"/>
</dbReference>
<dbReference type="OrthoDB" id="359154at2759"/>
<evidence type="ECO:0000256" key="2">
    <source>
        <dbReference type="ARBA" id="ARBA00022980"/>
    </source>
</evidence>
<dbReference type="Gene3D" id="2.30.30.30">
    <property type="match status" value="1"/>
</dbReference>
<feature type="compositionally biased region" description="Basic and acidic residues" evidence="4">
    <location>
        <begin position="352"/>
        <end position="371"/>
    </location>
</feature>
<feature type="region of interest" description="Disordered" evidence="4">
    <location>
        <begin position="320"/>
        <end position="381"/>
    </location>
</feature>
<sequence>MSQLIVRPGRNAARQAKKLKEMRKVKGAIVWHEKERKKRQEIKQERWESKQAVIQRIRWENEHVKGVRDQALRNAKEDWQLGPLRPNRAVGEGAEKYGAVTSVQMQKPEIPTRSQKNRNEFRERKGLELEYPLVVDNKKYFPIVKDDRVVVLKGRDKGKIGVVQEVIDRTHEIIVKGINMQYYDSNVFNASSEDMAAKHENEVPLPLADVRLVIPYELTQHGHKRYSDVIVDKIFMERHTTGIDPYTGTDYGDAEIPENHQYDPQSGLPIFHRYIAGTHHRIEWPWEREEEFDDIGIMEESAADSQTWFRKTMGTIRHPITSLKSWRGQPKQESSGAPKKGEGATATELELIEQKELEKSKTERPRSKDPDLPDAYDNTDTTRNIVEGADSMSYTILAPPFPDTLGQELRGDVHDFAIDAKKDPEAPRSSVKAKRTNGQGVVAREVAKERKRASERMKTPMQLRWELEHAKKLQAQKKSPLVETDALLMALGQHMQKNGVKPKRSQATEKAEDLD</sequence>
<dbReference type="GO" id="GO:0003723">
    <property type="term" value="F:RNA binding"/>
    <property type="evidence" value="ECO:0007669"/>
    <property type="project" value="InterPro"/>
</dbReference>
<accession>A0A9P4GNS8</accession>
<dbReference type="EMBL" id="ML976614">
    <property type="protein sequence ID" value="KAF1849888.1"/>
    <property type="molecule type" value="Genomic_DNA"/>
</dbReference>